<dbReference type="PANTHER" id="PTHR43793:SF1">
    <property type="entry name" value="FAD SYNTHASE"/>
    <property type="match status" value="1"/>
</dbReference>
<dbReference type="Pfam" id="PF01467">
    <property type="entry name" value="CTP_transf_like"/>
    <property type="match status" value="1"/>
</dbReference>
<dbReference type="NCBIfam" id="TIGR00125">
    <property type="entry name" value="cyt_tran_rel"/>
    <property type="match status" value="1"/>
</dbReference>
<evidence type="ECO:0000256" key="1">
    <source>
        <dbReference type="ARBA" id="ARBA00022679"/>
    </source>
</evidence>
<dbReference type="InterPro" id="IPR050385">
    <property type="entry name" value="Archaeal_FAD_synthase"/>
</dbReference>
<sequence length="155" mass="17800">MRNGKKIGITAGTFDLCHAGHMLVFKEAKTVCDYLIVALQDDPSDTPPDYRGKKKNKPVMSLEERKVILEGIRYIDEIVVYHSEQDLHDLLVKLEPDIRIIGSDWKGKNYTGHELPMETYFNSRGHSFSTSALRERVFKAEFLKSKEQERRGASE</sequence>
<protein>
    <recommendedName>
        <fullName evidence="3">Cytidyltransferase-like domain-containing protein</fullName>
    </recommendedName>
</protein>
<comment type="caution">
    <text evidence="4">The sequence shown here is derived from an EMBL/GenBank/DDBJ whole genome shotgun (WGS) entry which is preliminary data.</text>
</comment>
<dbReference type="GO" id="GO:0016779">
    <property type="term" value="F:nucleotidyltransferase activity"/>
    <property type="evidence" value="ECO:0007669"/>
    <property type="project" value="UniProtKB-KW"/>
</dbReference>
<keyword evidence="1" id="KW-0808">Transferase</keyword>
<accession>A0A1G2MRY1</accession>
<feature type="domain" description="Cytidyltransferase-like" evidence="3">
    <location>
        <begin position="9"/>
        <end position="105"/>
    </location>
</feature>
<dbReference type="AlphaFoldDB" id="A0A1G2MRY1"/>
<evidence type="ECO:0000313" key="5">
    <source>
        <dbReference type="Proteomes" id="UP000177565"/>
    </source>
</evidence>
<reference evidence="4 5" key="1">
    <citation type="journal article" date="2016" name="Nat. Commun.">
        <title>Thousands of microbial genomes shed light on interconnected biogeochemical processes in an aquifer system.</title>
        <authorList>
            <person name="Anantharaman K."/>
            <person name="Brown C.T."/>
            <person name="Hug L.A."/>
            <person name="Sharon I."/>
            <person name="Castelle C.J."/>
            <person name="Probst A.J."/>
            <person name="Thomas B.C."/>
            <person name="Singh A."/>
            <person name="Wilkins M.J."/>
            <person name="Karaoz U."/>
            <person name="Brodie E.L."/>
            <person name="Williams K.H."/>
            <person name="Hubbard S.S."/>
            <person name="Banfield J.F."/>
        </authorList>
    </citation>
    <scope>NUCLEOTIDE SEQUENCE [LARGE SCALE GENOMIC DNA]</scope>
</reference>
<dbReference type="STRING" id="1802312.A3C06_01720"/>
<dbReference type="Gene3D" id="3.40.50.620">
    <property type="entry name" value="HUPs"/>
    <property type="match status" value="1"/>
</dbReference>
<dbReference type="EMBL" id="MHRQ01000018">
    <property type="protein sequence ID" value="OHA26657.1"/>
    <property type="molecule type" value="Genomic_DNA"/>
</dbReference>
<dbReference type="InterPro" id="IPR014729">
    <property type="entry name" value="Rossmann-like_a/b/a_fold"/>
</dbReference>
<dbReference type="InterPro" id="IPR004821">
    <property type="entry name" value="Cyt_trans-like"/>
</dbReference>
<dbReference type="PANTHER" id="PTHR43793">
    <property type="entry name" value="FAD SYNTHASE"/>
    <property type="match status" value="1"/>
</dbReference>
<evidence type="ECO:0000259" key="3">
    <source>
        <dbReference type="Pfam" id="PF01467"/>
    </source>
</evidence>
<name>A0A1G2MRY1_9BACT</name>
<keyword evidence="2" id="KW-0548">Nucleotidyltransferase</keyword>
<dbReference type="SUPFAM" id="SSF52374">
    <property type="entry name" value="Nucleotidylyl transferase"/>
    <property type="match status" value="1"/>
</dbReference>
<proteinExistence type="predicted"/>
<dbReference type="Proteomes" id="UP000177565">
    <property type="component" value="Unassembled WGS sequence"/>
</dbReference>
<evidence type="ECO:0000256" key="2">
    <source>
        <dbReference type="ARBA" id="ARBA00022695"/>
    </source>
</evidence>
<organism evidence="4 5">
    <name type="scientific">Candidatus Taylorbacteria bacterium RIFCSPHIGHO2_02_FULL_46_13</name>
    <dbReference type="NCBI Taxonomy" id="1802312"/>
    <lineage>
        <taxon>Bacteria</taxon>
        <taxon>Candidatus Tayloriibacteriota</taxon>
    </lineage>
</organism>
<evidence type="ECO:0000313" key="4">
    <source>
        <dbReference type="EMBL" id="OHA26657.1"/>
    </source>
</evidence>
<gene>
    <name evidence="4" type="ORF">A3C06_01720</name>
</gene>